<dbReference type="EMBL" id="KK914543">
    <property type="protein sequence ID" value="KDP33354.1"/>
    <property type="molecule type" value="Genomic_DNA"/>
</dbReference>
<reference evidence="1 2" key="1">
    <citation type="journal article" date="2014" name="PLoS ONE">
        <title>Global Analysis of Gene Expression Profiles in Physic Nut (Jatropha curcas L.) Seedlings Exposed to Salt Stress.</title>
        <authorList>
            <person name="Zhang L."/>
            <person name="Zhang C."/>
            <person name="Wu P."/>
            <person name="Chen Y."/>
            <person name="Li M."/>
            <person name="Jiang H."/>
            <person name="Wu G."/>
        </authorList>
    </citation>
    <scope>NUCLEOTIDE SEQUENCE [LARGE SCALE GENOMIC DNA]</scope>
    <source>
        <strain evidence="2">cv. GZQX0401</strain>
        <tissue evidence="1">Young leaves</tissue>
    </source>
</reference>
<protein>
    <recommendedName>
        <fullName evidence="3">Small acidic protein 1</fullName>
    </recommendedName>
</protein>
<evidence type="ECO:0000313" key="2">
    <source>
        <dbReference type="Proteomes" id="UP000027138"/>
    </source>
</evidence>
<accession>A0A067KNG9</accession>
<dbReference type="Proteomes" id="UP000027138">
    <property type="component" value="Unassembled WGS sequence"/>
</dbReference>
<name>A0A067KNG9_JATCU</name>
<evidence type="ECO:0008006" key="3">
    <source>
        <dbReference type="Google" id="ProtNLM"/>
    </source>
</evidence>
<sequence length="51" mass="5748">MEEQGSTMAMEVDDVDPLEIFGEGVINIDNKLADADFFNNFEDDFDDSDIN</sequence>
<dbReference type="AlphaFoldDB" id="A0A067KNG9"/>
<organism evidence="1 2">
    <name type="scientific">Jatropha curcas</name>
    <name type="common">Barbados nut</name>
    <dbReference type="NCBI Taxonomy" id="180498"/>
    <lineage>
        <taxon>Eukaryota</taxon>
        <taxon>Viridiplantae</taxon>
        <taxon>Streptophyta</taxon>
        <taxon>Embryophyta</taxon>
        <taxon>Tracheophyta</taxon>
        <taxon>Spermatophyta</taxon>
        <taxon>Magnoliopsida</taxon>
        <taxon>eudicotyledons</taxon>
        <taxon>Gunneridae</taxon>
        <taxon>Pentapetalae</taxon>
        <taxon>rosids</taxon>
        <taxon>fabids</taxon>
        <taxon>Malpighiales</taxon>
        <taxon>Euphorbiaceae</taxon>
        <taxon>Crotonoideae</taxon>
        <taxon>Jatropheae</taxon>
        <taxon>Jatropha</taxon>
    </lineage>
</organism>
<proteinExistence type="predicted"/>
<gene>
    <name evidence="1" type="ORF">JCGZ_12903</name>
</gene>
<keyword evidence="2" id="KW-1185">Reference proteome</keyword>
<dbReference type="OrthoDB" id="846930at2759"/>
<evidence type="ECO:0000313" key="1">
    <source>
        <dbReference type="EMBL" id="KDP33354.1"/>
    </source>
</evidence>